<name>A0A512AGH5_9SPHN</name>
<dbReference type="AlphaFoldDB" id="A0A512AGH5"/>
<evidence type="ECO:0000259" key="2">
    <source>
        <dbReference type="Pfam" id="PF12770"/>
    </source>
</evidence>
<dbReference type="Gene3D" id="1.25.40.10">
    <property type="entry name" value="Tetratricopeptide repeat domain"/>
    <property type="match status" value="2"/>
</dbReference>
<feature type="chain" id="PRO_5021946168" description="CHAT domain-containing protein" evidence="1">
    <location>
        <begin position="23"/>
        <end position="1062"/>
    </location>
</feature>
<dbReference type="InterPro" id="IPR011990">
    <property type="entry name" value="TPR-like_helical_dom_sf"/>
</dbReference>
<dbReference type="RefSeq" id="WP_147158127.1">
    <property type="nucleotide sequence ID" value="NZ_BJYR01000003.1"/>
</dbReference>
<reference evidence="3 4" key="1">
    <citation type="submission" date="2019-07" db="EMBL/GenBank/DDBJ databases">
        <title>Whole genome shotgun sequence of Novosphingobium sediminis NBRC 106119.</title>
        <authorList>
            <person name="Hosoyama A."/>
            <person name="Uohara A."/>
            <person name="Ohji S."/>
            <person name="Ichikawa N."/>
        </authorList>
    </citation>
    <scope>NUCLEOTIDE SEQUENCE [LARGE SCALE GENOMIC DNA]</scope>
    <source>
        <strain evidence="3 4">NBRC 106119</strain>
    </source>
</reference>
<dbReference type="InterPro" id="IPR024983">
    <property type="entry name" value="CHAT_dom"/>
</dbReference>
<dbReference type="Proteomes" id="UP000321464">
    <property type="component" value="Unassembled WGS sequence"/>
</dbReference>
<gene>
    <name evidence="3" type="ORF">NSE01_05750</name>
</gene>
<dbReference type="SUPFAM" id="SSF48452">
    <property type="entry name" value="TPR-like"/>
    <property type="match status" value="2"/>
</dbReference>
<dbReference type="EMBL" id="BJYR01000003">
    <property type="protein sequence ID" value="GEN98742.1"/>
    <property type="molecule type" value="Genomic_DNA"/>
</dbReference>
<evidence type="ECO:0000313" key="4">
    <source>
        <dbReference type="Proteomes" id="UP000321464"/>
    </source>
</evidence>
<dbReference type="Pfam" id="PF12770">
    <property type="entry name" value="CHAT"/>
    <property type="match status" value="1"/>
</dbReference>
<feature type="signal peptide" evidence="1">
    <location>
        <begin position="1"/>
        <end position="22"/>
    </location>
</feature>
<feature type="domain" description="CHAT" evidence="2">
    <location>
        <begin position="702"/>
        <end position="1058"/>
    </location>
</feature>
<dbReference type="Pfam" id="PF13424">
    <property type="entry name" value="TPR_12"/>
    <property type="match status" value="1"/>
</dbReference>
<sequence>MTLRQLLLGLALLPICSTTANAQFYPREAMAPVELSAQKLPADRTAPTPEQRAQIEALETQAGVNRPCNAASMKDLLPARRALLALYKNTYGPAHPATARPLYSLLCHFAYNTKTDADRAERKQIIARLVAIGRDRKQPQILAAALSARASVALEQPGAVDAIDDAKEALALSRQLFASNPKIMADATGLLAWAYEGAARPVEAEPLREEAITWLRSGPQSDPFVLVEAYGWLADNLIRQMRSADAKVWYDREFDVLEAAVPGADVNGLERISLYGQRFGWINPDRAEALFRKVLAQQERQPGSTDSKNWMTLWNLGKTARLRGAIDAAIAYQRRVIAAIGPGPDGDFVNKLAQMLSQRKETAAGASPIFSKALSAHPDDPAIIEDYANNLWTLGKFEEVLPLRRRSIEIANARFGPAHRETLRLTQNLAVALWMNQRPAEALPYYEAVLAGYRSEFSAIPEAANAAYRQELSGFVSTKASELLKLYWAVRGKAESPSDAAARAKGFAAAQLAHPSVSAAAIGETAARVLAERSGKAAAFARWVKARDAVMSLDKSISDAAQRGTAADAERTALLARRPAVSAELEAAGAALRSELPQVFAMLRPEPVPLGEVTGRSGLLHPDEALVLLYPGMPKYGAQMSRGLVFAVTREGSAWSEIALDGIDLATMVSDLHSQLGHPRNSGITILEPGENTSGLLRYDRAAAHRLYRALFGDPAVAALLAGKRRWTLVPEGPLLSLNFAALVAAPPPGGPNGDFDPGALRATRWLGLDKVLAVMPSVDAVRLARKGPAAAAAAAAGGFFGMGDPAFRGVSDPPGQPLPGTRRGLPDAATSAQLARQPLSHSGVADPAMLAKLPRLDFSAAEVTAVASELHAPADRLRLQLAATQRALEQSSADGTLGKSGLVLFSTHALISGSFEGSLAEPALALTPGPALLKGIADPHDDGLLTASEVAQLQFNSALVILSACNTASGAEGGDGFSGLTRAFLLAGARSVLATYSPVVDEVGAQLTTAAIAGYATRHGDIAEALRAAMRTVAADPALDERGESMAHPAAWAVYVAVDPN</sequence>
<proteinExistence type="predicted"/>
<keyword evidence="4" id="KW-1185">Reference proteome</keyword>
<keyword evidence="1" id="KW-0732">Signal</keyword>
<comment type="caution">
    <text evidence="3">The sequence shown here is derived from an EMBL/GenBank/DDBJ whole genome shotgun (WGS) entry which is preliminary data.</text>
</comment>
<protein>
    <recommendedName>
        <fullName evidence="2">CHAT domain-containing protein</fullName>
    </recommendedName>
</protein>
<evidence type="ECO:0000256" key="1">
    <source>
        <dbReference type="SAM" id="SignalP"/>
    </source>
</evidence>
<evidence type="ECO:0000313" key="3">
    <source>
        <dbReference type="EMBL" id="GEN98742.1"/>
    </source>
</evidence>
<dbReference type="OrthoDB" id="9787760at2"/>
<accession>A0A512AGH5</accession>
<organism evidence="3 4">
    <name type="scientific">Novosphingobium sediminis</name>
    <dbReference type="NCBI Taxonomy" id="707214"/>
    <lineage>
        <taxon>Bacteria</taxon>
        <taxon>Pseudomonadati</taxon>
        <taxon>Pseudomonadota</taxon>
        <taxon>Alphaproteobacteria</taxon>
        <taxon>Sphingomonadales</taxon>
        <taxon>Sphingomonadaceae</taxon>
        <taxon>Novosphingobium</taxon>
    </lineage>
</organism>